<evidence type="ECO:0000256" key="1">
    <source>
        <dbReference type="SAM" id="MobiDB-lite"/>
    </source>
</evidence>
<feature type="region of interest" description="Disordered" evidence="1">
    <location>
        <begin position="404"/>
        <end position="449"/>
    </location>
</feature>
<evidence type="ECO:0000313" key="3">
    <source>
        <dbReference type="Proteomes" id="UP000186817"/>
    </source>
</evidence>
<feature type="compositionally biased region" description="Basic and acidic residues" evidence="1">
    <location>
        <begin position="406"/>
        <end position="417"/>
    </location>
</feature>
<sequence>MSTATLTDQVVADLQAVTSFLATMKSASNYDSVREGQVLAMIQRVQSMKLRPQDGTALLSAWQEGPWTEAETQRFSEAVAGIVANQTNAAAGKRGMQHLTSFEHFLSCKDIQILGGESNNTLKLECLASRCSRLRLVCPSEPSVRAILAAGVAHGANLGSHSESYAHSVTFKKILKQKVKQVSRQGTHLLHYPGSIDELPAELRSQAYDADDPPCPIEKLSPANVHKASSELVIRGSDRRVRGCGMGGGGSMMQLQQPFSNPMQFGMGMMPDPSSGMTMMGWIRGMQAMQQMMQQQQNPEGMLQNLQLFKPAGSQSSGSGQVPQPASALATGGAAMQASTLSTGQVAEPSTSATAQVAQSSASKSGQVVPASGTEVAPGQAPTTKTVQLELDEDDAVLDQATKVSDALDNKKGESTRTSKSFKQEGNQAKSKGKGQGGGAKKRGKFGSGNLGCISMQKSRFKGNQHMWCYKTLRS</sequence>
<evidence type="ECO:0000313" key="2">
    <source>
        <dbReference type="EMBL" id="OLP79903.1"/>
    </source>
</evidence>
<name>A0A1Q9CAD9_SYMMI</name>
<feature type="region of interest" description="Disordered" evidence="1">
    <location>
        <begin position="352"/>
        <end position="383"/>
    </location>
</feature>
<comment type="caution">
    <text evidence="2">The sequence shown here is derived from an EMBL/GenBank/DDBJ whole genome shotgun (WGS) entry which is preliminary data.</text>
</comment>
<proteinExistence type="predicted"/>
<feature type="region of interest" description="Disordered" evidence="1">
    <location>
        <begin position="310"/>
        <end position="333"/>
    </location>
</feature>
<accession>A0A1Q9CAD9</accession>
<protein>
    <submittedName>
        <fullName evidence="2">Uncharacterized protein</fullName>
    </submittedName>
</protein>
<dbReference type="OrthoDB" id="10472107at2759"/>
<organism evidence="2 3">
    <name type="scientific">Symbiodinium microadriaticum</name>
    <name type="common">Dinoflagellate</name>
    <name type="synonym">Zooxanthella microadriatica</name>
    <dbReference type="NCBI Taxonomy" id="2951"/>
    <lineage>
        <taxon>Eukaryota</taxon>
        <taxon>Sar</taxon>
        <taxon>Alveolata</taxon>
        <taxon>Dinophyceae</taxon>
        <taxon>Suessiales</taxon>
        <taxon>Symbiodiniaceae</taxon>
        <taxon>Symbiodinium</taxon>
    </lineage>
</organism>
<gene>
    <name evidence="2" type="ORF">AK812_SmicGene39750</name>
</gene>
<feature type="compositionally biased region" description="Low complexity" evidence="1">
    <location>
        <begin position="311"/>
        <end position="327"/>
    </location>
</feature>
<feature type="compositionally biased region" description="Low complexity" evidence="1">
    <location>
        <begin position="352"/>
        <end position="369"/>
    </location>
</feature>
<dbReference type="EMBL" id="LSRX01001436">
    <property type="protein sequence ID" value="OLP79903.1"/>
    <property type="molecule type" value="Genomic_DNA"/>
</dbReference>
<dbReference type="AlphaFoldDB" id="A0A1Q9CAD9"/>
<dbReference type="Proteomes" id="UP000186817">
    <property type="component" value="Unassembled WGS sequence"/>
</dbReference>
<reference evidence="2 3" key="1">
    <citation type="submission" date="2016-02" db="EMBL/GenBank/DDBJ databases">
        <title>Genome analysis of coral dinoflagellate symbionts highlights evolutionary adaptations to a symbiotic lifestyle.</title>
        <authorList>
            <person name="Aranda M."/>
            <person name="Li Y."/>
            <person name="Liew Y.J."/>
            <person name="Baumgarten S."/>
            <person name="Simakov O."/>
            <person name="Wilson M."/>
            <person name="Piel J."/>
            <person name="Ashoor H."/>
            <person name="Bougouffa S."/>
            <person name="Bajic V.B."/>
            <person name="Ryu T."/>
            <person name="Ravasi T."/>
            <person name="Bayer T."/>
            <person name="Micklem G."/>
            <person name="Kim H."/>
            <person name="Bhak J."/>
            <person name="Lajeunesse T.C."/>
            <person name="Voolstra C.R."/>
        </authorList>
    </citation>
    <scope>NUCLEOTIDE SEQUENCE [LARGE SCALE GENOMIC DNA]</scope>
    <source>
        <strain evidence="2 3">CCMP2467</strain>
    </source>
</reference>
<keyword evidence="3" id="KW-1185">Reference proteome</keyword>